<dbReference type="GO" id="GO:0022857">
    <property type="term" value="F:transmembrane transporter activity"/>
    <property type="evidence" value="ECO:0007669"/>
    <property type="project" value="UniProtKB-UniRule"/>
</dbReference>
<evidence type="ECO:0000256" key="3">
    <source>
        <dbReference type="ARBA" id="ARBA00022475"/>
    </source>
</evidence>
<name>A0A7W5BXG4_9GAMM</name>
<dbReference type="RefSeq" id="WP_183387211.1">
    <property type="nucleotide sequence ID" value="NZ_JACHXM010000006.1"/>
</dbReference>
<dbReference type="EMBL" id="JACHXM010000006">
    <property type="protein sequence ID" value="MBB3140820.1"/>
    <property type="molecule type" value="Genomic_DNA"/>
</dbReference>
<dbReference type="PANTHER" id="PTHR35011">
    <property type="entry name" value="2,3-DIKETO-L-GULONATE TRAP TRANSPORTER SMALL PERMEASE PROTEIN YIAM"/>
    <property type="match status" value="1"/>
</dbReference>
<evidence type="ECO:0000256" key="7">
    <source>
        <dbReference type="ARBA" id="ARBA00023136"/>
    </source>
</evidence>
<feature type="transmembrane region" description="Helical" evidence="9">
    <location>
        <begin position="91"/>
        <end position="113"/>
    </location>
</feature>
<evidence type="ECO:0000313" key="11">
    <source>
        <dbReference type="EMBL" id="MBB3140820.1"/>
    </source>
</evidence>
<dbReference type="InterPro" id="IPR055348">
    <property type="entry name" value="DctQ"/>
</dbReference>
<keyword evidence="2 9" id="KW-0813">Transport</keyword>
<comment type="caution">
    <text evidence="11">The sequence shown here is derived from an EMBL/GenBank/DDBJ whole genome shotgun (WGS) entry which is preliminary data.</text>
</comment>
<evidence type="ECO:0000256" key="9">
    <source>
        <dbReference type="RuleBase" id="RU369079"/>
    </source>
</evidence>
<dbReference type="InterPro" id="IPR007387">
    <property type="entry name" value="TRAP_DctQ"/>
</dbReference>
<comment type="subunit">
    <text evidence="9">The complex comprises the extracytoplasmic solute receptor protein and the two transmembrane proteins.</text>
</comment>
<evidence type="ECO:0000259" key="10">
    <source>
        <dbReference type="Pfam" id="PF04290"/>
    </source>
</evidence>
<accession>A0A7W5BXG4</accession>
<dbReference type="GO" id="GO:0005886">
    <property type="term" value="C:plasma membrane"/>
    <property type="evidence" value="ECO:0007669"/>
    <property type="project" value="UniProtKB-SubCell"/>
</dbReference>
<evidence type="ECO:0000256" key="6">
    <source>
        <dbReference type="ARBA" id="ARBA00022989"/>
    </source>
</evidence>
<evidence type="ECO:0000256" key="5">
    <source>
        <dbReference type="ARBA" id="ARBA00022692"/>
    </source>
</evidence>
<keyword evidence="7 9" id="KW-0472">Membrane</keyword>
<feature type="transmembrane region" description="Helical" evidence="9">
    <location>
        <begin position="133"/>
        <end position="151"/>
    </location>
</feature>
<evidence type="ECO:0000256" key="1">
    <source>
        <dbReference type="ARBA" id="ARBA00004429"/>
    </source>
</evidence>
<organism evidence="11 12">
    <name type="scientific">Halomonas organivorans</name>
    <dbReference type="NCBI Taxonomy" id="257772"/>
    <lineage>
        <taxon>Bacteria</taxon>
        <taxon>Pseudomonadati</taxon>
        <taxon>Pseudomonadota</taxon>
        <taxon>Gammaproteobacteria</taxon>
        <taxon>Oceanospirillales</taxon>
        <taxon>Halomonadaceae</taxon>
        <taxon>Halomonas</taxon>
    </lineage>
</organism>
<evidence type="ECO:0000256" key="4">
    <source>
        <dbReference type="ARBA" id="ARBA00022519"/>
    </source>
</evidence>
<feature type="transmembrane region" description="Helical" evidence="9">
    <location>
        <begin position="49"/>
        <end position="70"/>
    </location>
</feature>
<protein>
    <recommendedName>
        <fullName evidence="9">TRAP transporter small permease protein</fullName>
    </recommendedName>
</protein>
<evidence type="ECO:0000256" key="8">
    <source>
        <dbReference type="ARBA" id="ARBA00038436"/>
    </source>
</evidence>
<evidence type="ECO:0000313" key="12">
    <source>
        <dbReference type="Proteomes" id="UP000525987"/>
    </source>
</evidence>
<dbReference type="Proteomes" id="UP000525987">
    <property type="component" value="Unassembled WGS sequence"/>
</dbReference>
<reference evidence="11 12" key="1">
    <citation type="submission" date="2020-08" db="EMBL/GenBank/DDBJ databases">
        <title>Genomic Encyclopedia of Type Strains, Phase III (KMG-III): the genomes of soil and plant-associated and newly described type strains.</title>
        <authorList>
            <person name="Whitman W."/>
        </authorList>
    </citation>
    <scope>NUCLEOTIDE SEQUENCE [LARGE SCALE GENOMIC DNA]</scope>
    <source>
        <strain evidence="11 12">CECT 5995</strain>
    </source>
</reference>
<dbReference type="AlphaFoldDB" id="A0A7W5BXG4"/>
<comment type="function">
    <text evidence="9">Part of the tripartite ATP-independent periplasmic (TRAP) transport system.</text>
</comment>
<dbReference type="PANTHER" id="PTHR35011:SF4">
    <property type="entry name" value="SLL1102 PROTEIN"/>
    <property type="match status" value="1"/>
</dbReference>
<comment type="similarity">
    <text evidence="8 9">Belongs to the TRAP transporter small permease family.</text>
</comment>
<proteinExistence type="inferred from homology"/>
<keyword evidence="6 9" id="KW-1133">Transmembrane helix</keyword>
<dbReference type="Pfam" id="PF04290">
    <property type="entry name" value="DctQ"/>
    <property type="match status" value="1"/>
</dbReference>
<evidence type="ECO:0000256" key="2">
    <source>
        <dbReference type="ARBA" id="ARBA00022448"/>
    </source>
</evidence>
<feature type="domain" description="Tripartite ATP-independent periplasmic transporters DctQ component" evidence="10">
    <location>
        <begin position="29"/>
        <end position="162"/>
    </location>
</feature>
<sequence>MQWLHAWIRWQDRLSEWLGRLVAWLGLALVGMLVFEVVSRQLLSSPTSWAHEASTLTYGVYAILAGAYTEKWHGHVRIDIFSQRLSPRHQALLSLVINLLVLMLLALLLRSAYEFAMQSVAIQERSFRSTWAPIIWPFKVMIPVAVLLIMLQMLTNAARHLCTLLGHPVASDDAGRHATETREDADGKH</sequence>
<feature type="transmembrane region" description="Helical" evidence="9">
    <location>
        <begin position="21"/>
        <end position="43"/>
    </location>
</feature>
<keyword evidence="4 9" id="KW-0997">Cell inner membrane</keyword>
<keyword evidence="5 9" id="KW-0812">Transmembrane</keyword>
<gene>
    <name evidence="11" type="ORF">FHR96_001689</name>
</gene>
<keyword evidence="3" id="KW-1003">Cell membrane</keyword>
<comment type="subcellular location">
    <subcellularLocation>
        <location evidence="1 9">Cell inner membrane</location>
        <topology evidence="1 9">Multi-pass membrane protein</topology>
    </subcellularLocation>
</comment>
<keyword evidence="12" id="KW-1185">Reference proteome</keyword>